<evidence type="ECO:0000313" key="1">
    <source>
        <dbReference type="EMBL" id="KAK9043395.1"/>
    </source>
</evidence>
<protein>
    <submittedName>
        <fullName evidence="1">Uncharacterized protein</fullName>
    </submittedName>
</protein>
<dbReference type="Proteomes" id="UP001396334">
    <property type="component" value="Unassembled WGS sequence"/>
</dbReference>
<comment type="caution">
    <text evidence="1">The sequence shown here is derived from an EMBL/GenBank/DDBJ whole genome shotgun (WGS) entry which is preliminary data.</text>
</comment>
<dbReference type="EMBL" id="JBBPBN010000003">
    <property type="protein sequence ID" value="KAK9043395.1"/>
    <property type="molecule type" value="Genomic_DNA"/>
</dbReference>
<evidence type="ECO:0000313" key="2">
    <source>
        <dbReference type="Proteomes" id="UP001396334"/>
    </source>
</evidence>
<proteinExistence type="predicted"/>
<organism evidence="1 2">
    <name type="scientific">Hibiscus sabdariffa</name>
    <name type="common">roselle</name>
    <dbReference type="NCBI Taxonomy" id="183260"/>
    <lineage>
        <taxon>Eukaryota</taxon>
        <taxon>Viridiplantae</taxon>
        <taxon>Streptophyta</taxon>
        <taxon>Embryophyta</taxon>
        <taxon>Tracheophyta</taxon>
        <taxon>Spermatophyta</taxon>
        <taxon>Magnoliopsida</taxon>
        <taxon>eudicotyledons</taxon>
        <taxon>Gunneridae</taxon>
        <taxon>Pentapetalae</taxon>
        <taxon>rosids</taxon>
        <taxon>malvids</taxon>
        <taxon>Malvales</taxon>
        <taxon>Malvaceae</taxon>
        <taxon>Malvoideae</taxon>
        <taxon>Hibiscus</taxon>
    </lineage>
</organism>
<accession>A0ABR2U0Y1</accession>
<gene>
    <name evidence="1" type="ORF">V6N11_071740</name>
</gene>
<name>A0ABR2U0Y1_9ROSI</name>
<keyword evidence="2" id="KW-1185">Reference proteome</keyword>
<sequence>MRQGREEIVVYVLRDCLTASSVWNRVVCPWKILEFMILLPGSTCFPRSIGCYGSSVMDGEFVEHGDLLMVCSRVAVKFSRSNAARVEARANADGACSIGTGKAALRGVIRDEYGK</sequence>
<reference evidence="1 2" key="1">
    <citation type="journal article" date="2024" name="G3 (Bethesda)">
        <title>Genome assembly of Hibiscus sabdariffa L. provides insights into metabolisms of medicinal natural products.</title>
        <authorList>
            <person name="Kim T."/>
        </authorList>
    </citation>
    <scope>NUCLEOTIDE SEQUENCE [LARGE SCALE GENOMIC DNA]</scope>
    <source>
        <strain evidence="1">TK-2024</strain>
        <tissue evidence="1">Old leaves</tissue>
    </source>
</reference>